<comment type="similarity">
    <text evidence="1">Belongs to the bacterial secretin family.</text>
</comment>
<dbReference type="GO" id="GO:0009306">
    <property type="term" value="P:protein secretion"/>
    <property type="evidence" value="ECO:0007669"/>
    <property type="project" value="InterPro"/>
</dbReference>
<dbReference type="EMBL" id="CP036265">
    <property type="protein sequence ID" value="QDT15886.1"/>
    <property type="molecule type" value="Genomic_DNA"/>
</dbReference>
<keyword evidence="5" id="KW-1185">Reference proteome</keyword>
<evidence type="ECO:0000313" key="5">
    <source>
        <dbReference type="Proteomes" id="UP000318741"/>
    </source>
</evidence>
<evidence type="ECO:0000256" key="1">
    <source>
        <dbReference type="RuleBase" id="RU004003"/>
    </source>
</evidence>
<feature type="region of interest" description="Disordered" evidence="2">
    <location>
        <begin position="369"/>
        <end position="396"/>
    </location>
</feature>
<dbReference type="PANTHER" id="PTHR30604:SF1">
    <property type="entry name" value="DNA UTILIZATION PROTEIN HOFQ"/>
    <property type="match status" value="1"/>
</dbReference>
<dbReference type="InterPro" id="IPR004846">
    <property type="entry name" value="T2SS/T3SS_dom"/>
</dbReference>
<dbReference type="RefSeq" id="WP_207622191.1">
    <property type="nucleotide sequence ID" value="NZ_CP036265.1"/>
</dbReference>
<name>A0A517P927_9PLAN</name>
<dbReference type="InterPro" id="IPR051808">
    <property type="entry name" value="Type_IV_pilus_biogenesis"/>
</dbReference>
<reference evidence="4 5" key="1">
    <citation type="submission" date="2019-02" db="EMBL/GenBank/DDBJ databases">
        <title>Deep-cultivation of Planctomycetes and their phenomic and genomic characterization uncovers novel biology.</title>
        <authorList>
            <person name="Wiegand S."/>
            <person name="Jogler M."/>
            <person name="Boedeker C."/>
            <person name="Pinto D."/>
            <person name="Vollmers J."/>
            <person name="Rivas-Marin E."/>
            <person name="Kohn T."/>
            <person name="Peeters S.H."/>
            <person name="Heuer A."/>
            <person name="Rast P."/>
            <person name="Oberbeckmann S."/>
            <person name="Bunk B."/>
            <person name="Jeske O."/>
            <person name="Meyerdierks A."/>
            <person name="Storesund J.E."/>
            <person name="Kallscheuer N."/>
            <person name="Luecker S."/>
            <person name="Lage O.M."/>
            <person name="Pohl T."/>
            <person name="Merkel B.J."/>
            <person name="Hornburger P."/>
            <person name="Mueller R.-W."/>
            <person name="Bruemmer F."/>
            <person name="Labrenz M."/>
            <person name="Spormann A.M."/>
            <person name="Op den Camp H."/>
            <person name="Overmann J."/>
            <person name="Amann R."/>
            <person name="Jetten M.S.M."/>
            <person name="Mascher T."/>
            <person name="Medema M.H."/>
            <person name="Devos D.P."/>
            <person name="Kaster A.-K."/>
            <person name="Ovreas L."/>
            <person name="Rohde M."/>
            <person name="Galperin M.Y."/>
            <person name="Jogler C."/>
        </authorList>
    </citation>
    <scope>NUCLEOTIDE SEQUENCE [LARGE SCALE GENOMIC DNA]</scope>
    <source>
        <strain evidence="4 5">CA12</strain>
    </source>
</reference>
<feature type="domain" description="Type II/III secretion system secretin-like" evidence="3">
    <location>
        <begin position="1327"/>
        <end position="1392"/>
    </location>
</feature>
<dbReference type="Pfam" id="PF00263">
    <property type="entry name" value="Secretin"/>
    <property type="match status" value="1"/>
</dbReference>
<evidence type="ECO:0000313" key="4">
    <source>
        <dbReference type="EMBL" id="QDT15886.1"/>
    </source>
</evidence>
<feature type="region of interest" description="Disordered" evidence="2">
    <location>
        <begin position="412"/>
        <end position="432"/>
    </location>
</feature>
<dbReference type="KEGG" id="acaf:CA12_19820"/>
<gene>
    <name evidence="4" type="ORF">CA12_19820</name>
</gene>
<organism evidence="4 5">
    <name type="scientific">Alienimonas californiensis</name>
    <dbReference type="NCBI Taxonomy" id="2527989"/>
    <lineage>
        <taxon>Bacteria</taxon>
        <taxon>Pseudomonadati</taxon>
        <taxon>Planctomycetota</taxon>
        <taxon>Planctomycetia</taxon>
        <taxon>Planctomycetales</taxon>
        <taxon>Planctomycetaceae</taxon>
        <taxon>Alienimonas</taxon>
    </lineage>
</organism>
<dbReference type="PANTHER" id="PTHR30604">
    <property type="entry name" value="PROTEIN TRANSPORT PROTEIN HOFQ"/>
    <property type="match status" value="1"/>
</dbReference>
<protein>
    <submittedName>
        <fullName evidence="4">Outer membrane porin HofQ</fullName>
    </submittedName>
</protein>
<evidence type="ECO:0000259" key="3">
    <source>
        <dbReference type="Pfam" id="PF00263"/>
    </source>
</evidence>
<dbReference type="Proteomes" id="UP000318741">
    <property type="component" value="Chromosome"/>
</dbReference>
<accession>A0A517P927</accession>
<proteinExistence type="inferred from homology"/>
<evidence type="ECO:0000256" key="2">
    <source>
        <dbReference type="SAM" id="MobiDB-lite"/>
    </source>
</evidence>
<sequence>MARRIGLLAGSTAAVIAGLWLANAKPLAEQMTAAVDTAASASPADQLAAGLLLMKEGQHVAAQNRLALAAKGEAKLSREQQLMLNEALRRLQDVDPFAAHNTDGNKETAELFLAEARAAVQRGDKASARKLAAAAAAFGTNWPDGAGPDALLAALGPAEVKPTGGDILPDEFASMDFGSAAAPAAAPVTDGWGAPAPNSVEGGSSKAAAMQLLAQARVQLDAGRYEEARSLALEAWELHADWDLFAADSPDRIISEVAARTKTVTFTAKSPKPAAAAAPSADELARGAAADALAAARNALGAGEFEQAEAYVGAAESAGVAWDLLGDSPEKVRAELAAAKTAGAPKPAANEVSNAAFDMDFDATFGVTPTSAQAPTADEQPEAVSTAAGADSPFAAPPVDPFALAAQDDELAAPAAESNSAPKSAPTEPTARQKYDEGMAALKAGDRNTALEAFLAAHEAVQAGSPLDPFRAEQMQSFLVSLAPAGGMNGGVTPAAAVNPSAAVRSAGAQSPAEQLTLASQAENVRFDKLRGEVLNAIFRAERLKEADNLTEARAVLNRTKQSVETAELRDDLKAPMLRHIANSSAAVESYAKQMAPKLELAERNKMVKDEINTEQLRRARIEKEMYELTERFNDQLDAREFVEALATAKQARALDPDAPHAELMVWKAKFAHREFQGKAIAEAKEEGFVAAMTSVDEASIPFADDFEFPKNWDALTVRRGLRYGETGVVGDMSTQEKMIASAMTRPVSLHFQDAPLAEVLSHLATLADINIVADPADVEAVGAGIDTPVTINVEGVQLKSALNLILEPLDLGHVISDDVLKVTNRNRMGGQLITKPYPVTDLVVAIQNFGSHGGTDPMAKSGAKANPFGGGLGVGNFSVPAVGGVAPNMDLSGALVDPVTGGRIESRVEGDSRRMRFDELAELIRTTVEPESWEMLGGRGSLQTSETTLALVVRQTQAVHEQISELLTQLRRLQDLQVAVEVRFVTVTDEFFERIGIDFDFDVQDALGAGPVDASPFGAIDTISPQTAGTTPGPLAPGTAPFFPNFALPVLPPLQEGGATQYQNPTGTAVNGLFDPSPGRDLRDRDDYRDGVVVGVDGSEATGATNFRQDLDIPFEQGSFAVGVPDFVAGDLSLGMNVGFAILSDIEAFFFINAVQSDSRNNLMFAPKVTLYNGQMAFVQNSTQIPFVASLIPVVGIGSVAYQPDVQLIQEGITMSVTAVISADRRFVRLTVSPEFTNVIDIFSFTYASAGGGGGVGGAGGLAGVAGGAGGFGGIGGGAIAQNALLQTLPQQVGGIAGIGGVAGTTGGATGGFQNLTIQLPLQEIVTVNTTVSVPDGGTVLLGGIKRLREGRNMAGVPILNKLPYVSRLFKNTGVARSTESLMLMVTPRIIILEEEEELLGIEI</sequence>